<evidence type="ECO:0000313" key="7">
    <source>
        <dbReference type="Proteomes" id="UP001152747"/>
    </source>
</evidence>
<dbReference type="InterPro" id="IPR001534">
    <property type="entry name" value="Transthyretin-like"/>
</dbReference>
<evidence type="ECO:0000256" key="5">
    <source>
        <dbReference type="SAM" id="MobiDB-lite"/>
    </source>
</evidence>
<feature type="region of interest" description="Disordered" evidence="5">
    <location>
        <begin position="753"/>
        <end position="774"/>
    </location>
</feature>
<dbReference type="GO" id="GO:0034517">
    <property type="term" value="P:ribophagy"/>
    <property type="evidence" value="ECO:0007669"/>
    <property type="project" value="TreeGrafter"/>
</dbReference>
<dbReference type="GO" id="GO:0061709">
    <property type="term" value="P:reticulophagy"/>
    <property type="evidence" value="ECO:0007669"/>
    <property type="project" value="TreeGrafter"/>
</dbReference>
<dbReference type="Gene3D" id="2.60.40.3330">
    <property type="match status" value="1"/>
</dbReference>
<dbReference type="InterPro" id="IPR038479">
    <property type="entry name" value="Transthyretin-like_sf"/>
</dbReference>
<keyword evidence="4" id="KW-0732">Signal</keyword>
<reference evidence="6" key="1">
    <citation type="submission" date="2022-11" db="EMBL/GenBank/DDBJ databases">
        <authorList>
            <person name="Kikuchi T."/>
        </authorList>
    </citation>
    <scope>NUCLEOTIDE SEQUENCE</scope>
    <source>
        <strain evidence="6">PS1010</strain>
    </source>
</reference>
<evidence type="ECO:0000256" key="3">
    <source>
        <dbReference type="ARBA" id="ARBA00022525"/>
    </source>
</evidence>
<comment type="similarity">
    <text evidence="2">Belongs to the nematode transthyretin-like family.</text>
</comment>
<sequence length="1293" mass="147401">MLTRVAVIFSIFVISTIAITIELGTVQSIAVTGILMCNDKPANNVKVKLYEEEAVLDVLLDERFTSENGTFEMSGSKSEVSTIDPKVNIYHKCNYDGFCVRKLSIEVPAEFVTNGEKPSRVFDIGQINLASKFSGQSTDYKTTVSQLQSFIGREVNLKPTEQILLTGKGNTLDPNKLLNTYKDLGSSGCPVFLFRKSGHDRDEPTQSEINYIFNQIKDCLDQGSYVIQHDDPSRIYLELSERVNDCKKLSTSTLHTCARLVQEHQFLYQGWTALIHNLDDSVAKINKRLEKFQKLSEKVGEMNSRASDLLQNFNGVLEQLKRIEIPLDIMTKNASCLNLAQAATVSAHPVKMTLFDWISKADPDSTLDEMLEGVEEQIAKVKDYDTKTVVAALNSVIDQSKNPEYRDIKGINKRFSQLEYSLVKCEEFNKAICELVARIVETPKSMDKTKLPIVVDEHKRVFREIIEVFERLRGAAAVFDQSKQELIKNVRTRLAGFIVQSYDKLNFAHLDIIKQEEQTKVLRFRLDLIEQIKESPIVFSQSVSEVIRRGLFKAELEAWHNEHSEKCVELTTEEKNMRKRIERKLEKHFLRTLFPGMFDDIPQFFVKSPLANYDERIPKIQKEYISSLRQSLPELEKHLKVKLPEISVKLMPKDARPHPPLGQTRRDESFITKEPMSMGVSHYAYSPAQWLSEDGGDSDSPPVTSAMLMARSPDAMMRESQMKPVPIVPSLAQLDIMNSAPCTSVARSAPIAIPSSSLGNHSNRTISPNSSPPMEQALDIDQFHDPQGDEQQFAVDDLKNSNDSTTSRIEALTPIKNEVAAVAKGLLDIRAEIINSSDKFEEEFKQVNEFLLSRIPVELKKVDEKHKMEIELLMGNISKLTEELANLREENEKSKESLNLFHQQKEEESTKESEKIEKLETRIVELESEVKSIETDTIKKLTVEYELMIDRTRSDYEDQISQKDMDILELKKELEKKQAEIDKQKQELLQSESFDDPYTEEYRKKVTSEIRSELEKEFKSRTEIIAKANEQKKNESLARAKKEQEVEFKILSQENESKAKKLVILANERDKLRMIILKSAVDGEQLLKELDDSLDEIVPRETLPNISLSRSPLMTQTSLPEMDESVMIMNSNMNQSQMMMSTAILPSPQSDQELDVVQIFAESDGKVSTSTQTKICLPSMNMMVTIQDIKQGSTVLVIWDERHKAYILFCSSQYRHFVKESSVRKLGLILPADSTAPRRNWILGKSMKIDNCAIKKPVNRYNLPVGTIVRRVEVDPVGMDLEPDIHNQMVETH</sequence>
<evidence type="ECO:0000256" key="2">
    <source>
        <dbReference type="ARBA" id="ARBA00010112"/>
    </source>
</evidence>
<dbReference type="OrthoDB" id="447953at2759"/>
<protein>
    <recommendedName>
        <fullName evidence="8">Autophagy-related protein 11 C-terminal domain-containing protein</fullName>
    </recommendedName>
</protein>
<dbReference type="GO" id="GO:1990316">
    <property type="term" value="C:Atg1/ULK1 kinase complex"/>
    <property type="evidence" value="ECO:0007669"/>
    <property type="project" value="TreeGrafter"/>
</dbReference>
<dbReference type="GO" id="GO:0000422">
    <property type="term" value="P:autophagy of mitochondrion"/>
    <property type="evidence" value="ECO:0007669"/>
    <property type="project" value="TreeGrafter"/>
</dbReference>
<dbReference type="PANTHER" id="PTHR13222:SF1">
    <property type="entry name" value="RB1-INDUCIBLE COILED-COIL PROTEIN 1"/>
    <property type="match status" value="1"/>
</dbReference>
<evidence type="ECO:0008006" key="8">
    <source>
        <dbReference type="Google" id="ProtNLM"/>
    </source>
</evidence>
<dbReference type="GO" id="GO:0034727">
    <property type="term" value="P:piecemeal microautophagy of the nucleus"/>
    <property type="evidence" value="ECO:0007669"/>
    <property type="project" value="TreeGrafter"/>
</dbReference>
<dbReference type="GO" id="GO:0000045">
    <property type="term" value="P:autophagosome assembly"/>
    <property type="evidence" value="ECO:0007669"/>
    <property type="project" value="InterPro"/>
</dbReference>
<dbReference type="EMBL" id="CANHGI010000006">
    <property type="protein sequence ID" value="CAI5453956.1"/>
    <property type="molecule type" value="Genomic_DNA"/>
</dbReference>
<name>A0A9P1NA89_9PELO</name>
<dbReference type="Proteomes" id="UP001152747">
    <property type="component" value="Unassembled WGS sequence"/>
</dbReference>
<dbReference type="GO" id="GO:0005576">
    <property type="term" value="C:extracellular region"/>
    <property type="evidence" value="ECO:0007669"/>
    <property type="project" value="UniProtKB-SubCell"/>
</dbReference>
<keyword evidence="7" id="KW-1185">Reference proteome</keyword>
<comment type="subcellular location">
    <subcellularLocation>
        <location evidence="1">Secreted</location>
    </subcellularLocation>
</comment>
<feature type="region of interest" description="Disordered" evidence="5">
    <location>
        <begin position="891"/>
        <end position="913"/>
    </location>
</feature>
<keyword evidence="3" id="KW-0964">Secreted</keyword>
<feature type="compositionally biased region" description="Basic and acidic residues" evidence="5">
    <location>
        <begin position="903"/>
        <end position="913"/>
    </location>
</feature>
<evidence type="ECO:0000256" key="4">
    <source>
        <dbReference type="ARBA" id="ARBA00022729"/>
    </source>
</evidence>
<dbReference type="GO" id="GO:0009986">
    <property type="term" value="C:cell surface"/>
    <property type="evidence" value="ECO:0007669"/>
    <property type="project" value="InterPro"/>
</dbReference>
<organism evidence="6 7">
    <name type="scientific">Caenorhabditis angaria</name>
    <dbReference type="NCBI Taxonomy" id="860376"/>
    <lineage>
        <taxon>Eukaryota</taxon>
        <taxon>Metazoa</taxon>
        <taxon>Ecdysozoa</taxon>
        <taxon>Nematoda</taxon>
        <taxon>Chromadorea</taxon>
        <taxon>Rhabditida</taxon>
        <taxon>Rhabditina</taxon>
        <taxon>Rhabditomorpha</taxon>
        <taxon>Rhabditoidea</taxon>
        <taxon>Rhabditidae</taxon>
        <taxon>Peloderinae</taxon>
        <taxon>Caenorhabditis</taxon>
    </lineage>
</organism>
<comment type="caution">
    <text evidence="6">The sequence shown here is derived from an EMBL/GenBank/DDBJ whole genome shotgun (WGS) entry which is preliminary data.</text>
</comment>
<dbReference type="InterPro" id="IPR040040">
    <property type="entry name" value="ATG11"/>
</dbReference>
<dbReference type="PANTHER" id="PTHR13222">
    <property type="entry name" value="RB1-INDUCIBLE COILED-COIL"/>
    <property type="match status" value="1"/>
</dbReference>
<dbReference type="Pfam" id="PF01060">
    <property type="entry name" value="TTR-52"/>
    <property type="match status" value="1"/>
</dbReference>
<dbReference type="GO" id="GO:0034045">
    <property type="term" value="C:phagophore assembly site membrane"/>
    <property type="evidence" value="ECO:0007669"/>
    <property type="project" value="TreeGrafter"/>
</dbReference>
<evidence type="ECO:0000313" key="6">
    <source>
        <dbReference type="EMBL" id="CAI5453956.1"/>
    </source>
</evidence>
<dbReference type="GO" id="GO:0019901">
    <property type="term" value="F:protein kinase binding"/>
    <property type="evidence" value="ECO:0007669"/>
    <property type="project" value="TreeGrafter"/>
</dbReference>
<gene>
    <name evidence="6" type="ORF">CAMP_LOCUS16593</name>
</gene>
<dbReference type="GO" id="GO:0061723">
    <property type="term" value="P:glycophagy"/>
    <property type="evidence" value="ECO:0007669"/>
    <property type="project" value="TreeGrafter"/>
</dbReference>
<feature type="compositionally biased region" description="Polar residues" evidence="5">
    <location>
        <begin position="758"/>
        <end position="773"/>
    </location>
</feature>
<evidence type="ECO:0000256" key="1">
    <source>
        <dbReference type="ARBA" id="ARBA00004613"/>
    </source>
</evidence>
<proteinExistence type="inferred from homology"/>
<accession>A0A9P1NA89</accession>
<dbReference type="GO" id="GO:0060090">
    <property type="term" value="F:molecular adaptor activity"/>
    <property type="evidence" value="ECO:0007669"/>
    <property type="project" value="TreeGrafter"/>
</dbReference>